<organism evidence="1 2">
    <name type="scientific">Dendrobium chrysotoxum</name>
    <name type="common">Orchid</name>
    <dbReference type="NCBI Taxonomy" id="161865"/>
    <lineage>
        <taxon>Eukaryota</taxon>
        <taxon>Viridiplantae</taxon>
        <taxon>Streptophyta</taxon>
        <taxon>Embryophyta</taxon>
        <taxon>Tracheophyta</taxon>
        <taxon>Spermatophyta</taxon>
        <taxon>Magnoliopsida</taxon>
        <taxon>Liliopsida</taxon>
        <taxon>Asparagales</taxon>
        <taxon>Orchidaceae</taxon>
        <taxon>Epidendroideae</taxon>
        <taxon>Malaxideae</taxon>
        <taxon>Dendrobiinae</taxon>
        <taxon>Dendrobium</taxon>
    </lineage>
</organism>
<proteinExistence type="predicted"/>
<dbReference type="EMBL" id="JAGFBR010000013">
    <property type="protein sequence ID" value="KAH0456489.1"/>
    <property type="molecule type" value="Genomic_DNA"/>
</dbReference>
<keyword evidence="2" id="KW-1185">Reference proteome</keyword>
<dbReference type="AlphaFoldDB" id="A0AAV7GLA9"/>
<name>A0AAV7GLA9_DENCH</name>
<evidence type="ECO:0000313" key="1">
    <source>
        <dbReference type="EMBL" id="KAH0456489.1"/>
    </source>
</evidence>
<accession>A0AAV7GLA9</accession>
<sequence length="242" mass="26018">MGFGSGVEREALWELELPSLCRAHQGKTGGLLDRGCLVNREEQEGGGRLLQVLRGIDEGVTGDREVGALARASSGSALMRSQGEGGEGCNTQPQKIPRMFMDKILTIVGDVSWHGHWGSSIGSGTIVFGQSQGLERLEQVGSLGNVLLLTGKAGVGKSRFKNHYKSAVFAFAGKIEMVAKKVDALEEGLEGEMNQSKTTVEERISSMEGQVADLRDMMKKMLETHNQTAASVAKVVEGKHEF</sequence>
<evidence type="ECO:0000313" key="2">
    <source>
        <dbReference type="Proteomes" id="UP000775213"/>
    </source>
</evidence>
<gene>
    <name evidence="1" type="ORF">IEQ34_014396</name>
</gene>
<comment type="caution">
    <text evidence="1">The sequence shown here is derived from an EMBL/GenBank/DDBJ whole genome shotgun (WGS) entry which is preliminary data.</text>
</comment>
<dbReference type="Proteomes" id="UP000775213">
    <property type="component" value="Unassembled WGS sequence"/>
</dbReference>
<protein>
    <submittedName>
        <fullName evidence="1">Uncharacterized protein</fullName>
    </submittedName>
</protein>
<reference evidence="1 2" key="1">
    <citation type="journal article" date="2021" name="Hortic Res">
        <title>Chromosome-scale assembly of the Dendrobium chrysotoxum genome enhances the understanding of orchid evolution.</title>
        <authorList>
            <person name="Zhang Y."/>
            <person name="Zhang G.Q."/>
            <person name="Zhang D."/>
            <person name="Liu X.D."/>
            <person name="Xu X.Y."/>
            <person name="Sun W.H."/>
            <person name="Yu X."/>
            <person name="Zhu X."/>
            <person name="Wang Z.W."/>
            <person name="Zhao X."/>
            <person name="Zhong W.Y."/>
            <person name="Chen H."/>
            <person name="Yin W.L."/>
            <person name="Huang T."/>
            <person name="Niu S.C."/>
            <person name="Liu Z.J."/>
        </authorList>
    </citation>
    <scope>NUCLEOTIDE SEQUENCE [LARGE SCALE GENOMIC DNA]</scope>
    <source>
        <strain evidence="1">Lindl</strain>
    </source>
</reference>